<evidence type="ECO:0000256" key="4">
    <source>
        <dbReference type="ARBA" id="ARBA00022989"/>
    </source>
</evidence>
<dbReference type="Pfam" id="PF02133">
    <property type="entry name" value="Transp_cyt_pur"/>
    <property type="match status" value="2"/>
</dbReference>
<dbReference type="Gene3D" id="1.10.4160.10">
    <property type="entry name" value="Hydantoin permease"/>
    <property type="match status" value="1"/>
</dbReference>
<feature type="transmembrane region" description="Helical" evidence="7">
    <location>
        <begin position="505"/>
        <end position="521"/>
    </location>
</feature>
<dbReference type="InterPro" id="IPR045225">
    <property type="entry name" value="Uracil/uridine/allantoin_perm"/>
</dbReference>
<feature type="transmembrane region" description="Helical" evidence="7">
    <location>
        <begin position="238"/>
        <end position="256"/>
    </location>
</feature>
<feature type="transmembrane region" description="Helical" evidence="7">
    <location>
        <begin position="60"/>
        <end position="83"/>
    </location>
</feature>
<dbReference type="InterPro" id="IPR001248">
    <property type="entry name" value="Pur-cyt_permease"/>
</dbReference>
<dbReference type="STRING" id="1391654.AKJ09_08620"/>
<feature type="transmembrane region" description="Helical" evidence="7">
    <location>
        <begin position="129"/>
        <end position="151"/>
    </location>
</feature>
<keyword evidence="4 7" id="KW-1133">Transmembrane helix</keyword>
<feature type="transmembrane region" description="Helical" evidence="7">
    <location>
        <begin position="211"/>
        <end position="226"/>
    </location>
</feature>
<dbReference type="RefSeq" id="WP_205633927.1">
    <property type="nucleotide sequence ID" value="NZ_CP012333.1"/>
</dbReference>
<dbReference type="PANTHER" id="PTHR30618:SF0">
    <property type="entry name" value="PURINE-URACIL PERMEASE NCS1"/>
    <property type="match status" value="1"/>
</dbReference>
<evidence type="ECO:0000313" key="9">
    <source>
        <dbReference type="Proteomes" id="UP000064967"/>
    </source>
</evidence>
<keyword evidence="3 7" id="KW-0812">Transmembrane</keyword>
<comment type="similarity">
    <text evidence="2">Belongs to the purine-cytosine permease (2.A.39) family.</text>
</comment>
<dbReference type="GO" id="GO:0005886">
    <property type="term" value="C:plasma membrane"/>
    <property type="evidence" value="ECO:0007669"/>
    <property type="project" value="TreeGrafter"/>
</dbReference>
<feature type="transmembrane region" description="Helical" evidence="7">
    <location>
        <begin position="359"/>
        <end position="380"/>
    </location>
</feature>
<name>A0A0K1Q8G9_9BACT</name>
<dbReference type="CDD" id="cd11485">
    <property type="entry name" value="SLC-NCS1sbd_YbbW-like"/>
    <property type="match status" value="1"/>
</dbReference>
<evidence type="ECO:0000256" key="7">
    <source>
        <dbReference type="SAM" id="Phobius"/>
    </source>
</evidence>
<gene>
    <name evidence="8" type="ORF">AKJ09_08620</name>
</gene>
<sequence length="531" mass="57209">MADDMMGRGAPAETHAPGTHAPETHPQALTRPGDDVAHDPALYNEDLAPTSPAQRTWTTYTFAALWISMAHCIPTYMLASGLISAGMNWWQALITILIGNTIVLVPILANSHPGTQYGIPFPVFARASYGVFGANVPAIMRAIVACGWFGINTWIGGQALQKFFRSLYAGWPEMLGHAAPTCVWQAPPGGLVPTCPSTFAWAVSGHYPTEWVSFLLFWVVNILIVYRGMELVRKVENFSAPYVLVMTALLVVWAVMRANGLGAVMHSTGKFQTFSSFWPVFVPSVTAMIGFWSTLSLNMPDFTRFGRSQKEQAVGQAVALPTTMTVFALMGIVITSASAEIYGQPMWDPVELVGQFTSRLLVAVAMFTVVIATLGVNIAANVVSPANDFANIKPGAISFKTGGLITGIVGVMMVPWKLIADPNGYIFKWLLGYSGGLGSIAGVLIADYFFVRRKKLIVADLYQRNGAYAYGGSGFNAAAMIATAIGCGLAWIGLVVKPLAVLYDYAWFMGAGGAGLAYWLLMQGERKRLAS</sequence>
<dbReference type="KEGG" id="llu:AKJ09_08620"/>
<dbReference type="Proteomes" id="UP000064967">
    <property type="component" value="Chromosome"/>
</dbReference>
<dbReference type="NCBIfam" id="TIGR00800">
    <property type="entry name" value="ncs1"/>
    <property type="match status" value="1"/>
</dbReference>
<feature type="transmembrane region" description="Helical" evidence="7">
    <location>
        <begin position="276"/>
        <end position="297"/>
    </location>
</feature>
<evidence type="ECO:0000313" key="8">
    <source>
        <dbReference type="EMBL" id="AKV01957.1"/>
    </source>
</evidence>
<keyword evidence="9" id="KW-1185">Reference proteome</keyword>
<feature type="transmembrane region" description="Helical" evidence="7">
    <location>
        <begin position="318"/>
        <end position="339"/>
    </location>
</feature>
<feature type="transmembrane region" description="Helical" evidence="7">
    <location>
        <begin position="401"/>
        <end position="419"/>
    </location>
</feature>
<proteinExistence type="inferred from homology"/>
<feature type="region of interest" description="Disordered" evidence="6">
    <location>
        <begin position="1"/>
        <end position="35"/>
    </location>
</feature>
<dbReference type="PANTHER" id="PTHR30618">
    <property type="entry name" value="NCS1 FAMILY PURINE/PYRIMIDINE TRANSPORTER"/>
    <property type="match status" value="1"/>
</dbReference>
<comment type="subcellular location">
    <subcellularLocation>
        <location evidence="1">Membrane</location>
        <topology evidence="1">Multi-pass membrane protein</topology>
    </subcellularLocation>
</comment>
<reference evidence="8 9" key="1">
    <citation type="submission" date="2015-08" db="EMBL/GenBank/DDBJ databases">
        <authorList>
            <person name="Babu N.S."/>
            <person name="Beckwith C.J."/>
            <person name="Beseler K.G."/>
            <person name="Brison A."/>
            <person name="Carone J.V."/>
            <person name="Caskin T.P."/>
            <person name="Diamond M."/>
            <person name="Durham M.E."/>
            <person name="Foxe J.M."/>
            <person name="Go M."/>
            <person name="Henderson B.A."/>
            <person name="Jones I.B."/>
            <person name="McGettigan J.A."/>
            <person name="Micheletti S.J."/>
            <person name="Nasrallah M.E."/>
            <person name="Ortiz D."/>
            <person name="Piller C.R."/>
            <person name="Privatt S.R."/>
            <person name="Schneider S.L."/>
            <person name="Sharp S."/>
            <person name="Smith T.C."/>
            <person name="Stanton J.D."/>
            <person name="Ullery H.E."/>
            <person name="Wilson R.J."/>
            <person name="Serrano M.G."/>
            <person name="Buck G."/>
            <person name="Lee V."/>
            <person name="Wang Y."/>
            <person name="Carvalho R."/>
            <person name="Voegtly L."/>
            <person name="Shi R."/>
            <person name="Duckworth R."/>
            <person name="Johnson A."/>
            <person name="Loviza R."/>
            <person name="Walstead R."/>
            <person name="Shah Z."/>
            <person name="Kiflezghi M."/>
            <person name="Wade K."/>
            <person name="Ball S.L."/>
            <person name="Bradley K.W."/>
            <person name="Asai D.J."/>
            <person name="Bowman C.A."/>
            <person name="Russell D.A."/>
            <person name="Pope W.H."/>
            <person name="Jacobs-Sera D."/>
            <person name="Hendrix R.W."/>
            <person name="Hatfull G.F."/>
        </authorList>
    </citation>
    <scope>NUCLEOTIDE SEQUENCE [LARGE SCALE GENOMIC DNA]</scope>
    <source>
        <strain evidence="8 9">DSM 27648</strain>
    </source>
</reference>
<feature type="transmembrane region" description="Helical" evidence="7">
    <location>
        <begin position="89"/>
        <end position="109"/>
    </location>
</feature>
<dbReference type="GO" id="GO:0015205">
    <property type="term" value="F:nucleobase transmembrane transporter activity"/>
    <property type="evidence" value="ECO:0007669"/>
    <property type="project" value="TreeGrafter"/>
</dbReference>
<evidence type="ECO:0000256" key="2">
    <source>
        <dbReference type="ARBA" id="ARBA00008974"/>
    </source>
</evidence>
<accession>A0A0K1Q8G9</accession>
<protein>
    <submittedName>
        <fullName evidence="8">Cytosine/purine/uracil/thiamine/allantoin permease family protein</fullName>
    </submittedName>
</protein>
<dbReference type="AlphaFoldDB" id="A0A0K1Q8G9"/>
<organism evidence="8 9">
    <name type="scientific">Labilithrix luteola</name>
    <dbReference type="NCBI Taxonomy" id="1391654"/>
    <lineage>
        <taxon>Bacteria</taxon>
        <taxon>Pseudomonadati</taxon>
        <taxon>Myxococcota</taxon>
        <taxon>Polyangia</taxon>
        <taxon>Polyangiales</taxon>
        <taxon>Labilitrichaceae</taxon>
        <taxon>Labilithrix</taxon>
    </lineage>
</organism>
<feature type="transmembrane region" description="Helical" evidence="7">
    <location>
        <begin position="467"/>
        <end position="493"/>
    </location>
</feature>
<evidence type="ECO:0000256" key="5">
    <source>
        <dbReference type="ARBA" id="ARBA00023136"/>
    </source>
</evidence>
<dbReference type="PATRIC" id="fig|1391654.3.peg.8735"/>
<dbReference type="EMBL" id="CP012333">
    <property type="protein sequence ID" value="AKV01957.1"/>
    <property type="molecule type" value="Genomic_DNA"/>
</dbReference>
<keyword evidence="5 7" id="KW-0472">Membrane</keyword>
<evidence type="ECO:0000256" key="6">
    <source>
        <dbReference type="SAM" id="MobiDB-lite"/>
    </source>
</evidence>
<evidence type="ECO:0000256" key="1">
    <source>
        <dbReference type="ARBA" id="ARBA00004141"/>
    </source>
</evidence>
<feature type="transmembrane region" description="Helical" evidence="7">
    <location>
        <begin position="425"/>
        <end position="446"/>
    </location>
</feature>
<dbReference type="InterPro" id="IPR012681">
    <property type="entry name" value="NCS1"/>
</dbReference>
<evidence type="ECO:0000256" key="3">
    <source>
        <dbReference type="ARBA" id="ARBA00022692"/>
    </source>
</evidence>